<dbReference type="Gene3D" id="3.30.70.330">
    <property type="match status" value="1"/>
</dbReference>
<gene>
    <name evidence="2" type="ORF">HDK90DRAFT_470087</name>
</gene>
<dbReference type="Pfam" id="PF10309">
    <property type="entry name" value="NCBP3"/>
    <property type="match status" value="1"/>
</dbReference>
<evidence type="ECO:0000256" key="1">
    <source>
        <dbReference type="SAM" id="MobiDB-lite"/>
    </source>
</evidence>
<sequence length="499" mass="55808">MSLDFASAGNAPAQNTYNDIDMDIDMDIDLTVPEPEGQVESEAMRTDDFAANNTSAAFASEAAAAAEVQPEKVHIRGLDNLTTADIKAFALEHFPTDRYVRIEWIDDTSANIVYEDAESAQTALSALSDPSFSDIASLQALELRKAKPFFDKPEVELAVRQSVVSDVKKARAHEASRFYLMNPDKDPWERRQGRNNRGNGEFRKRRYDDNEQRRRKQAETFDVDMYDEDGGSDTRARSRRRTRRRSDSLDSRRDDRRGRGRRRSQGDLFSSKKDDGRLRDRSASPLRDGDGRYGFAEDENSTARNVRRRSYTPPSAAARRGADVPNSRKELFPVQKPTSVLSSTASPTSPKELFPHKHTPGKRSRELFPNKTAHSNHRRQDAFDAADATEDAFVRNQPRSLADRISANNPRSLEDRINNPLPGSNSNGRGRNHGQSEGFAVKGASEQASGFHIRGAAAEPVNVKELFPLKSGSNAGKELFGDKIKGRGAARRRAEDMFF</sequence>
<dbReference type="InterPro" id="IPR012677">
    <property type="entry name" value="Nucleotide-bd_a/b_plait_sf"/>
</dbReference>
<evidence type="ECO:0008006" key="4">
    <source>
        <dbReference type="Google" id="ProtNLM"/>
    </source>
</evidence>
<feature type="compositionally biased region" description="Basic and acidic residues" evidence="1">
    <location>
        <begin position="245"/>
        <end position="257"/>
    </location>
</feature>
<feature type="compositionally biased region" description="Acidic residues" evidence="1">
    <location>
        <begin position="221"/>
        <end position="231"/>
    </location>
</feature>
<feature type="compositionally biased region" description="Basic and acidic residues" evidence="1">
    <location>
        <begin position="200"/>
        <end position="212"/>
    </location>
</feature>
<feature type="compositionally biased region" description="Basic and acidic residues" evidence="1">
    <location>
        <begin position="320"/>
        <end position="331"/>
    </location>
</feature>
<name>A0ABR1YBU3_9PEZI</name>
<protein>
    <recommendedName>
        <fullName evidence="4">Nucleotide-binding, alpha-beta plait</fullName>
    </recommendedName>
</protein>
<organism evidence="2 3">
    <name type="scientific">Phyllosticta capitalensis</name>
    <dbReference type="NCBI Taxonomy" id="121624"/>
    <lineage>
        <taxon>Eukaryota</taxon>
        <taxon>Fungi</taxon>
        <taxon>Dikarya</taxon>
        <taxon>Ascomycota</taxon>
        <taxon>Pezizomycotina</taxon>
        <taxon>Dothideomycetes</taxon>
        <taxon>Dothideomycetes incertae sedis</taxon>
        <taxon>Botryosphaeriales</taxon>
        <taxon>Phyllostictaceae</taxon>
        <taxon>Phyllosticta</taxon>
    </lineage>
</organism>
<reference evidence="2 3" key="1">
    <citation type="submission" date="2024-04" db="EMBL/GenBank/DDBJ databases">
        <title>Phyllosticta paracitricarpa is synonymous to the EU quarantine fungus P. citricarpa based on phylogenomic analyses.</title>
        <authorList>
            <consortium name="Lawrence Berkeley National Laboratory"/>
            <person name="Van Ingen-Buijs V.A."/>
            <person name="Van Westerhoven A.C."/>
            <person name="Haridas S."/>
            <person name="Skiadas P."/>
            <person name="Martin F."/>
            <person name="Groenewald J.Z."/>
            <person name="Crous P.W."/>
            <person name="Seidl M.F."/>
        </authorList>
    </citation>
    <scope>NUCLEOTIDE SEQUENCE [LARGE SCALE GENOMIC DNA]</scope>
    <source>
        <strain evidence="2 3">CBS 123374</strain>
    </source>
</reference>
<feature type="compositionally biased region" description="Polar residues" evidence="1">
    <location>
        <begin position="336"/>
        <end position="349"/>
    </location>
</feature>
<dbReference type="PANTHER" id="PTHR16291:SF0">
    <property type="entry name" value="NUCLEAR CAP-BINDING PROTEIN SUBUNIT 3"/>
    <property type="match status" value="1"/>
</dbReference>
<dbReference type="InterPro" id="IPR019416">
    <property type="entry name" value="NCBP3"/>
</dbReference>
<dbReference type="PANTHER" id="PTHR16291">
    <property type="entry name" value="NUCLEAR CAP-BINDING PROTEIN SUBUNIT 3"/>
    <property type="match status" value="1"/>
</dbReference>
<feature type="compositionally biased region" description="Basic and acidic residues" evidence="1">
    <location>
        <begin position="270"/>
        <end position="291"/>
    </location>
</feature>
<accession>A0ABR1YBU3</accession>
<comment type="caution">
    <text evidence="2">The sequence shown here is derived from an EMBL/GenBank/DDBJ whole genome shotgun (WGS) entry which is preliminary data.</text>
</comment>
<evidence type="ECO:0000313" key="2">
    <source>
        <dbReference type="EMBL" id="KAK8224669.1"/>
    </source>
</evidence>
<proteinExistence type="predicted"/>
<keyword evidence="3" id="KW-1185">Reference proteome</keyword>
<feature type="compositionally biased region" description="Basic and acidic residues" evidence="1">
    <location>
        <begin position="183"/>
        <end position="192"/>
    </location>
</feature>
<dbReference type="Proteomes" id="UP001492380">
    <property type="component" value="Unassembled WGS sequence"/>
</dbReference>
<feature type="region of interest" description="Disordered" evidence="1">
    <location>
        <begin position="183"/>
        <end position="437"/>
    </location>
</feature>
<dbReference type="EMBL" id="JBBWRZ010000012">
    <property type="protein sequence ID" value="KAK8224669.1"/>
    <property type="molecule type" value="Genomic_DNA"/>
</dbReference>
<evidence type="ECO:0000313" key="3">
    <source>
        <dbReference type="Proteomes" id="UP001492380"/>
    </source>
</evidence>